<dbReference type="EMBL" id="GL883077">
    <property type="protein sequence ID" value="EGF93456.1"/>
    <property type="molecule type" value="Genomic_DNA"/>
</dbReference>
<reference evidence="4" key="1">
    <citation type="submission" date="2011-03" db="EMBL/GenBank/DDBJ databases">
        <title>Draft genome sequence of Brevundimonas diminuta.</title>
        <authorList>
            <person name="Brown P.J.B."/>
            <person name="Buechlein A."/>
            <person name="Hemmerich C."/>
            <person name="Brun Y.V."/>
        </authorList>
    </citation>
    <scope>NUCLEOTIDE SEQUENCE [LARGE SCALE GENOMIC DNA]</scope>
    <source>
        <strain evidence="4">C19</strain>
    </source>
</reference>
<dbReference type="Proteomes" id="UP000006512">
    <property type="component" value="Unassembled WGS sequence"/>
</dbReference>
<evidence type="ECO:0000313" key="4">
    <source>
        <dbReference type="Proteomes" id="UP000006512"/>
    </source>
</evidence>
<dbReference type="InterPro" id="IPR001387">
    <property type="entry name" value="Cro/C1-type_HTH"/>
</dbReference>
<evidence type="ECO:0000256" key="1">
    <source>
        <dbReference type="ARBA" id="ARBA00023125"/>
    </source>
</evidence>
<dbReference type="eggNOG" id="COG1476">
    <property type="taxonomic scope" value="Bacteria"/>
</dbReference>
<dbReference type="AlphaFoldDB" id="F4QL81"/>
<dbReference type="STRING" id="715226.ABI_18960"/>
<protein>
    <submittedName>
        <fullName evidence="3">Helix-turn-helix family protein</fullName>
    </submittedName>
</protein>
<gene>
    <name evidence="3" type="ORF">ABI_18960</name>
</gene>
<feature type="domain" description="HTH cro/C1-type" evidence="2">
    <location>
        <begin position="5"/>
        <end position="59"/>
    </location>
</feature>
<dbReference type="PANTHER" id="PTHR46558">
    <property type="entry name" value="TRACRIPTIONAL REGULATORY PROTEIN-RELATED-RELATED"/>
    <property type="match status" value="1"/>
</dbReference>
<dbReference type="OrthoDB" id="3034420at2"/>
<dbReference type="GO" id="GO:0003677">
    <property type="term" value="F:DNA binding"/>
    <property type="evidence" value="ECO:0007669"/>
    <property type="project" value="UniProtKB-KW"/>
</dbReference>
<sequence>MRNLVRDLRMQRGWSQGELGERLGVSRQAVNAIEVGKHDPSLELTFKLAYLFNLPVEEIFHPPFTAEDIRHDQRD</sequence>
<organism evidence="3 4">
    <name type="scientific">Asticcacaulis biprosthecium C19</name>
    <dbReference type="NCBI Taxonomy" id="715226"/>
    <lineage>
        <taxon>Bacteria</taxon>
        <taxon>Pseudomonadati</taxon>
        <taxon>Pseudomonadota</taxon>
        <taxon>Alphaproteobacteria</taxon>
        <taxon>Caulobacterales</taxon>
        <taxon>Caulobacteraceae</taxon>
        <taxon>Asticcacaulis</taxon>
    </lineage>
</organism>
<dbReference type="Pfam" id="PF01381">
    <property type="entry name" value="HTH_3"/>
    <property type="match status" value="1"/>
</dbReference>
<accession>F4QL81</accession>
<keyword evidence="4" id="KW-1185">Reference proteome</keyword>
<dbReference type="RefSeq" id="WP_006272653.1">
    <property type="nucleotide sequence ID" value="NZ_GL883077.1"/>
</dbReference>
<dbReference type="Gene3D" id="1.10.260.40">
    <property type="entry name" value="lambda repressor-like DNA-binding domains"/>
    <property type="match status" value="1"/>
</dbReference>
<dbReference type="PROSITE" id="PS50943">
    <property type="entry name" value="HTH_CROC1"/>
    <property type="match status" value="1"/>
</dbReference>
<dbReference type="SUPFAM" id="SSF47413">
    <property type="entry name" value="lambda repressor-like DNA-binding domains"/>
    <property type="match status" value="1"/>
</dbReference>
<name>F4QL81_9CAUL</name>
<evidence type="ECO:0000259" key="2">
    <source>
        <dbReference type="PROSITE" id="PS50943"/>
    </source>
</evidence>
<keyword evidence="1" id="KW-0238">DNA-binding</keyword>
<evidence type="ECO:0000313" key="3">
    <source>
        <dbReference type="EMBL" id="EGF93456.1"/>
    </source>
</evidence>
<dbReference type="CDD" id="cd00093">
    <property type="entry name" value="HTH_XRE"/>
    <property type="match status" value="1"/>
</dbReference>
<dbReference type="HOGENOM" id="CLU_066192_44_1_5"/>
<proteinExistence type="predicted"/>
<dbReference type="PANTHER" id="PTHR46558:SF4">
    <property type="entry name" value="DNA-BIDING PHAGE PROTEIN"/>
    <property type="match status" value="1"/>
</dbReference>
<dbReference type="SMART" id="SM00530">
    <property type="entry name" value="HTH_XRE"/>
    <property type="match status" value="1"/>
</dbReference>
<dbReference type="InterPro" id="IPR010982">
    <property type="entry name" value="Lambda_DNA-bd_dom_sf"/>
</dbReference>